<name>A0AAU9E9C6_9FIRM</name>
<accession>A0AAU9E9C6</accession>
<dbReference type="InterPro" id="IPR036866">
    <property type="entry name" value="RibonucZ/Hydroxyglut_hydro"/>
</dbReference>
<protein>
    <submittedName>
        <fullName evidence="1">Metallo-hydrolase/oxidoreductase</fullName>
    </submittedName>
</protein>
<reference evidence="1 2" key="1">
    <citation type="submission" date="2023-08" db="EMBL/GenBank/DDBJ databases">
        <title>Helicovermis profunda gen. nov., sp. nov., a novel mesophilic, fermentative bacterium within the Bacillota from a deep-sea hydrothermal vent chimney.</title>
        <authorList>
            <person name="Miyazaki U."/>
            <person name="Mizutani D."/>
            <person name="Hashimoto Y."/>
            <person name="Tame A."/>
            <person name="Sawayama S."/>
            <person name="Miyazaki J."/>
            <person name="Takai K."/>
            <person name="Nakagawa S."/>
        </authorList>
    </citation>
    <scope>NUCLEOTIDE SEQUENCE [LARGE SCALE GENOMIC DNA]</scope>
    <source>
        <strain evidence="1 2">S502</strain>
    </source>
</reference>
<dbReference type="Gene3D" id="3.60.15.10">
    <property type="entry name" value="Ribonuclease Z/Hydroxyacylglutathione hydrolase-like"/>
    <property type="match status" value="1"/>
</dbReference>
<gene>
    <name evidence="1" type="ORF">HLPR_01750</name>
</gene>
<evidence type="ECO:0000313" key="1">
    <source>
        <dbReference type="EMBL" id="BEP27844.1"/>
    </source>
</evidence>
<dbReference type="PANTHER" id="PTHR42663">
    <property type="entry name" value="HYDROLASE C777.06C-RELATED-RELATED"/>
    <property type="match status" value="1"/>
</dbReference>
<dbReference type="SUPFAM" id="SSF56281">
    <property type="entry name" value="Metallo-hydrolase/oxidoreductase"/>
    <property type="match status" value="1"/>
</dbReference>
<keyword evidence="2" id="KW-1185">Reference proteome</keyword>
<dbReference type="RefSeq" id="WP_338536205.1">
    <property type="nucleotide sequence ID" value="NZ_AP028654.1"/>
</dbReference>
<organism evidence="1 2">
    <name type="scientific">Helicovermis profundi</name>
    <dbReference type="NCBI Taxonomy" id="3065157"/>
    <lineage>
        <taxon>Bacteria</taxon>
        <taxon>Bacillati</taxon>
        <taxon>Bacillota</taxon>
        <taxon>Clostridia</taxon>
        <taxon>Helicovermis</taxon>
    </lineage>
</organism>
<evidence type="ECO:0000313" key="2">
    <source>
        <dbReference type="Proteomes" id="UP001321786"/>
    </source>
</evidence>
<dbReference type="AlphaFoldDB" id="A0AAU9E9C6"/>
<dbReference type="PANTHER" id="PTHR42663:SF6">
    <property type="entry name" value="HYDROLASE C777.06C-RELATED"/>
    <property type="match status" value="1"/>
</dbReference>
<proteinExistence type="predicted"/>
<dbReference type="EMBL" id="AP028654">
    <property type="protein sequence ID" value="BEP27844.1"/>
    <property type="molecule type" value="Genomic_DNA"/>
</dbReference>
<dbReference type="Proteomes" id="UP001321786">
    <property type="component" value="Chromosome"/>
</dbReference>
<sequence>MKFEIIGSGGCVSLPKPLCECKICREARLKGRPYSRFGCSLFLHDINLLVDTPEDICHAINMSTIKEIENVLFSHTDPDHVLGFRVFEQLRLNWFGISEGKECENPISVFAMDHVLEDLNEIKSKHGRYFDYYELVRNLIKCESVSESINIDNIKISFVRIESATVFVFEEGHKKVIYAPCDVKPFPKSDLFNNADILIIGNTIVGETLKNGYILSDDSFLKKDLFSMDEIVGLKKKFNIDKVIVTHLEEDWGKSFDDYKELESKYENIEFAFDGMKILV</sequence>
<dbReference type="KEGG" id="hprf:HLPR_01750"/>